<dbReference type="Proteomes" id="UP001239111">
    <property type="component" value="Chromosome 4"/>
</dbReference>
<name>A0ACC2N2A0_9HYME</name>
<evidence type="ECO:0000313" key="2">
    <source>
        <dbReference type="Proteomes" id="UP001239111"/>
    </source>
</evidence>
<proteinExistence type="predicted"/>
<comment type="caution">
    <text evidence="1">The sequence shown here is derived from an EMBL/GenBank/DDBJ whole genome shotgun (WGS) entry which is preliminary data.</text>
</comment>
<accession>A0ACC2N2A0</accession>
<gene>
    <name evidence="1" type="ORF">QAD02_006836</name>
</gene>
<keyword evidence="2" id="KW-1185">Reference proteome</keyword>
<protein>
    <submittedName>
        <fullName evidence="1">Uncharacterized protein</fullName>
    </submittedName>
</protein>
<dbReference type="EMBL" id="CM056744">
    <property type="protein sequence ID" value="KAJ8665174.1"/>
    <property type="molecule type" value="Genomic_DNA"/>
</dbReference>
<evidence type="ECO:0000313" key="1">
    <source>
        <dbReference type="EMBL" id="KAJ8665174.1"/>
    </source>
</evidence>
<organism evidence="1 2">
    <name type="scientific">Eretmocerus hayati</name>
    <dbReference type="NCBI Taxonomy" id="131215"/>
    <lineage>
        <taxon>Eukaryota</taxon>
        <taxon>Metazoa</taxon>
        <taxon>Ecdysozoa</taxon>
        <taxon>Arthropoda</taxon>
        <taxon>Hexapoda</taxon>
        <taxon>Insecta</taxon>
        <taxon>Pterygota</taxon>
        <taxon>Neoptera</taxon>
        <taxon>Endopterygota</taxon>
        <taxon>Hymenoptera</taxon>
        <taxon>Apocrita</taxon>
        <taxon>Proctotrupomorpha</taxon>
        <taxon>Chalcidoidea</taxon>
        <taxon>Aphelinidae</taxon>
        <taxon>Aphelininae</taxon>
        <taxon>Eretmocerus</taxon>
    </lineage>
</organism>
<reference evidence="1" key="1">
    <citation type="submission" date="2023-04" db="EMBL/GenBank/DDBJ databases">
        <title>A chromosome-level genome assembly of the parasitoid wasp Eretmocerus hayati.</title>
        <authorList>
            <person name="Zhong Y."/>
            <person name="Liu S."/>
            <person name="Liu Y."/>
        </authorList>
    </citation>
    <scope>NUCLEOTIDE SEQUENCE</scope>
    <source>
        <strain evidence="1">ZJU_SS_LIU_2023</strain>
    </source>
</reference>
<sequence>MWGIVGLPAIFVATLILDHYDIGNGTNYEFVLFHTDYIVFEQENHANLVWVHLIIAYGMELAVFAAFVSMFVIYVKQICGLLVIVGHRLKNHIKSYADVHELSNNLQRDAQQSGLNEVVILHDQVLQYD</sequence>